<evidence type="ECO:0000256" key="3">
    <source>
        <dbReference type="ARBA" id="ARBA00022777"/>
    </source>
</evidence>
<dbReference type="EMBL" id="QENZ01000003">
    <property type="protein sequence ID" value="PVX51812.1"/>
    <property type="molecule type" value="Genomic_DNA"/>
</dbReference>
<dbReference type="InterPro" id="IPR036129">
    <property type="entry name" value="Glycerate_kinase_sf"/>
</dbReference>
<keyword evidence="2 4" id="KW-0808">Transferase</keyword>
<protein>
    <submittedName>
        <fullName evidence="5">Glycerate kinase</fullName>
    </submittedName>
</protein>
<dbReference type="GO" id="GO:0008887">
    <property type="term" value="F:glycerate kinase activity"/>
    <property type="evidence" value="ECO:0007669"/>
    <property type="project" value="UniProtKB-UniRule"/>
</dbReference>
<dbReference type="Gene3D" id="3.40.50.10350">
    <property type="entry name" value="Glycerate kinase, domain 1"/>
    <property type="match status" value="1"/>
</dbReference>
<dbReference type="Proteomes" id="UP000251835">
    <property type="component" value="Unassembled WGS sequence"/>
</dbReference>
<evidence type="ECO:0000256" key="1">
    <source>
        <dbReference type="ARBA" id="ARBA00006284"/>
    </source>
</evidence>
<accession>A0A7L4UQM4</accession>
<dbReference type="PANTHER" id="PTHR21599">
    <property type="entry name" value="GLYCERATE KINASE"/>
    <property type="match status" value="1"/>
</dbReference>
<dbReference type="PANTHER" id="PTHR21599:SF0">
    <property type="entry name" value="GLYCERATE KINASE"/>
    <property type="match status" value="1"/>
</dbReference>
<name>A0A7L4UQM4_BALHA</name>
<dbReference type="Gene3D" id="3.90.1510.10">
    <property type="entry name" value="Glycerate kinase, domain 2"/>
    <property type="match status" value="1"/>
</dbReference>
<dbReference type="AlphaFoldDB" id="A0A7L4UQM4"/>
<evidence type="ECO:0000256" key="4">
    <source>
        <dbReference type="PIRNR" id="PIRNR006078"/>
    </source>
</evidence>
<dbReference type="Pfam" id="PF02595">
    <property type="entry name" value="Gly_kinase"/>
    <property type="match status" value="1"/>
</dbReference>
<evidence type="ECO:0000313" key="6">
    <source>
        <dbReference type="Proteomes" id="UP000251835"/>
    </source>
</evidence>
<dbReference type="InterPro" id="IPR004381">
    <property type="entry name" value="Glycerate_kinase"/>
</dbReference>
<dbReference type="OrthoDB" id="9774290at2"/>
<dbReference type="RefSeq" id="WP_116495389.1">
    <property type="nucleotide sequence ID" value="NZ_QENZ01000003.1"/>
</dbReference>
<gene>
    <name evidence="5" type="ORF">C7377_0098</name>
</gene>
<organism evidence="5 6">
    <name type="scientific">Balneicella halophila</name>
    <dbReference type="NCBI Taxonomy" id="1537566"/>
    <lineage>
        <taxon>Bacteria</taxon>
        <taxon>Pseudomonadati</taxon>
        <taxon>Bacteroidota</taxon>
        <taxon>Bacteroidia</taxon>
        <taxon>Bacteroidales</taxon>
        <taxon>Balneicellaceae</taxon>
        <taxon>Balneicella</taxon>
    </lineage>
</organism>
<keyword evidence="3 4" id="KW-0418">Kinase</keyword>
<keyword evidence="6" id="KW-1185">Reference proteome</keyword>
<evidence type="ECO:0000256" key="2">
    <source>
        <dbReference type="ARBA" id="ARBA00022679"/>
    </source>
</evidence>
<dbReference type="InterPro" id="IPR018193">
    <property type="entry name" value="Glyc_kinase_flavodox-like_fold"/>
</dbReference>
<reference evidence="5 6" key="1">
    <citation type="submission" date="2018-05" db="EMBL/GenBank/DDBJ databases">
        <title>Genomic Encyclopedia of Type Strains, Phase IV (KMG-IV): sequencing the most valuable type-strain genomes for metagenomic binning, comparative biology and taxonomic classification.</title>
        <authorList>
            <person name="Goeker M."/>
        </authorList>
    </citation>
    <scope>NUCLEOTIDE SEQUENCE [LARGE SCALE GENOMIC DNA]</scope>
    <source>
        <strain evidence="5 6">DSM 28579</strain>
    </source>
</reference>
<comment type="similarity">
    <text evidence="1 4">Belongs to the glycerate kinase type-1 family.</text>
</comment>
<proteinExistence type="inferred from homology"/>
<dbReference type="PIRSF" id="PIRSF006078">
    <property type="entry name" value="GlxK"/>
    <property type="match status" value="1"/>
</dbReference>
<dbReference type="SUPFAM" id="SSF110738">
    <property type="entry name" value="Glycerate kinase I"/>
    <property type="match status" value="1"/>
</dbReference>
<dbReference type="InterPro" id="IPR018197">
    <property type="entry name" value="Glycerate_kinase_RE-like"/>
</dbReference>
<comment type="caution">
    <text evidence="5">The sequence shown here is derived from an EMBL/GenBank/DDBJ whole genome shotgun (WGS) entry which is preliminary data.</text>
</comment>
<dbReference type="GO" id="GO:0031388">
    <property type="term" value="P:organic acid phosphorylation"/>
    <property type="evidence" value="ECO:0007669"/>
    <property type="project" value="UniProtKB-UniRule"/>
</dbReference>
<evidence type="ECO:0000313" key="5">
    <source>
        <dbReference type="EMBL" id="PVX51812.1"/>
    </source>
</evidence>
<dbReference type="NCBIfam" id="TIGR00045">
    <property type="entry name" value="glycerate kinase"/>
    <property type="match status" value="1"/>
</dbReference>
<sequence>MYKIVIAPDKFKGSLKGIEFCKIVAEELHRGLPSAQIIQLPLADGGDGTASILAHYSDTQAIKIEAHNPLFLKVESSYYYSQAKNTAYIDMASVSGLSLLNKDEYNPMLTTTYGTGELIADAIERGAKHIVLGIGGSATNDAGIGVARALGYQFLDKDGNPLKGIGADLNKIQKISSKNVHPKLFSTKITVACDVTAPLFGKNGASYVYAPQKGADSAMVATLDEGLRHFNKIVKQHFNIDVSQMKGAGAAGGLGAGAMLFLNAKLKSGIAIVKREAKFSEQIKNADWIISGEGSMDAQTFQGKVIKGVLDEISTQKVALFCGQNQLTKQEVANYTKICYIDEILAYSQSQDDAIINAKKYLKEMTKRFLEYQL</sequence>